<sequence length="111" mass="12674">LCKLKSDSLLDQRGKQAGWNKISDAKLAEVKQCIDSIPKYISHYCRSQTKSSFLPPGMTVSKMYEVYANGKPKEEVITLATFKKIFHTHYNLKCKSLKKDTCNKCDMYSAK</sequence>
<proteinExistence type="predicted"/>
<dbReference type="AlphaFoldDB" id="A0A1B6GIP2"/>
<evidence type="ECO:0000313" key="1">
    <source>
        <dbReference type="EMBL" id="JAS62295.1"/>
    </source>
</evidence>
<protein>
    <submittedName>
        <fullName evidence="1">Uncharacterized protein</fullName>
    </submittedName>
</protein>
<dbReference type="EMBL" id="GECZ01007474">
    <property type="protein sequence ID" value="JAS62295.1"/>
    <property type="molecule type" value="Transcribed_RNA"/>
</dbReference>
<organism evidence="1">
    <name type="scientific">Cuerna arida</name>
    <dbReference type="NCBI Taxonomy" id="1464854"/>
    <lineage>
        <taxon>Eukaryota</taxon>
        <taxon>Metazoa</taxon>
        <taxon>Ecdysozoa</taxon>
        <taxon>Arthropoda</taxon>
        <taxon>Hexapoda</taxon>
        <taxon>Insecta</taxon>
        <taxon>Pterygota</taxon>
        <taxon>Neoptera</taxon>
        <taxon>Paraneoptera</taxon>
        <taxon>Hemiptera</taxon>
        <taxon>Auchenorrhyncha</taxon>
        <taxon>Membracoidea</taxon>
        <taxon>Cicadellidae</taxon>
        <taxon>Cicadellinae</taxon>
        <taxon>Proconiini</taxon>
        <taxon>Cuerna</taxon>
    </lineage>
</organism>
<accession>A0A1B6GIP2</accession>
<dbReference type="PANTHER" id="PTHR10773">
    <property type="entry name" value="DNA-DIRECTED RNA POLYMERASES I, II, AND III SUBUNIT RPABC2"/>
    <property type="match status" value="1"/>
</dbReference>
<gene>
    <name evidence="1" type="ORF">g.48233</name>
</gene>
<feature type="non-terminal residue" evidence="1">
    <location>
        <position position="1"/>
    </location>
</feature>
<reference evidence="1" key="1">
    <citation type="submission" date="2015-11" db="EMBL/GenBank/DDBJ databases">
        <title>De novo transcriptome assembly of four potential Pierce s Disease insect vectors from Arizona vineyards.</title>
        <authorList>
            <person name="Tassone E.E."/>
        </authorList>
    </citation>
    <scope>NUCLEOTIDE SEQUENCE</scope>
</reference>
<dbReference type="PANTHER" id="PTHR10773:SF19">
    <property type="match status" value="1"/>
</dbReference>
<name>A0A1B6GIP2_9HEMI</name>
<feature type="non-terminal residue" evidence="1">
    <location>
        <position position="111"/>
    </location>
</feature>